<proteinExistence type="predicted"/>
<dbReference type="SUPFAM" id="SSF82895">
    <property type="entry name" value="TSP-1 type 1 repeat"/>
    <property type="match status" value="1"/>
</dbReference>
<dbReference type="AlphaFoldDB" id="A0ABD0PBN8"/>
<feature type="non-terminal residue" evidence="1">
    <location>
        <position position="1"/>
    </location>
</feature>
<keyword evidence="2" id="KW-1185">Reference proteome</keyword>
<gene>
    <name evidence="1" type="ORF">M9458_031648</name>
</gene>
<reference evidence="1 2" key="1">
    <citation type="submission" date="2024-05" db="EMBL/GenBank/DDBJ databases">
        <title>Genome sequencing and assembly of Indian major carp, Cirrhinus mrigala (Hamilton, 1822).</title>
        <authorList>
            <person name="Mohindra V."/>
            <person name="Chowdhury L.M."/>
            <person name="Lal K."/>
            <person name="Jena J.K."/>
        </authorList>
    </citation>
    <scope>NUCLEOTIDE SEQUENCE [LARGE SCALE GENOMIC DNA]</scope>
    <source>
        <strain evidence="1">CM1030</strain>
        <tissue evidence="1">Blood</tissue>
    </source>
</reference>
<protein>
    <submittedName>
        <fullName evidence="1">Uncharacterized protein</fullName>
    </submittedName>
</protein>
<accession>A0ABD0PBN8</accession>
<comment type="caution">
    <text evidence="1">The sequence shown here is derived from an EMBL/GenBank/DDBJ whole genome shotgun (WGS) entry which is preliminary data.</text>
</comment>
<feature type="non-terminal residue" evidence="1">
    <location>
        <position position="60"/>
    </location>
</feature>
<evidence type="ECO:0000313" key="2">
    <source>
        <dbReference type="Proteomes" id="UP001529510"/>
    </source>
</evidence>
<dbReference type="InterPro" id="IPR036383">
    <property type="entry name" value="TSP1_rpt_sf"/>
</dbReference>
<dbReference type="Proteomes" id="UP001529510">
    <property type="component" value="Unassembled WGS sequence"/>
</dbReference>
<evidence type="ECO:0000313" key="1">
    <source>
        <dbReference type="EMBL" id="KAL0171337.1"/>
    </source>
</evidence>
<sequence length="60" mass="6881">YAWRTTEWSECRVDALLSQQDRRRGNQTGLCGGGVQSREVYCVQANAELLSYINNNKDKQ</sequence>
<name>A0ABD0PBN8_CIRMR</name>
<organism evidence="1 2">
    <name type="scientific">Cirrhinus mrigala</name>
    <name type="common">Mrigala</name>
    <dbReference type="NCBI Taxonomy" id="683832"/>
    <lineage>
        <taxon>Eukaryota</taxon>
        <taxon>Metazoa</taxon>
        <taxon>Chordata</taxon>
        <taxon>Craniata</taxon>
        <taxon>Vertebrata</taxon>
        <taxon>Euteleostomi</taxon>
        <taxon>Actinopterygii</taxon>
        <taxon>Neopterygii</taxon>
        <taxon>Teleostei</taxon>
        <taxon>Ostariophysi</taxon>
        <taxon>Cypriniformes</taxon>
        <taxon>Cyprinidae</taxon>
        <taxon>Labeoninae</taxon>
        <taxon>Labeonini</taxon>
        <taxon>Cirrhinus</taxon>
    </lineage>
</organism>
<dbReference type="EMBL" id="JAMKFB020000016">
    <property type="protein sequence ID" value="KAL0171337.1"/>
    <property type="molecule type" value="Genomic_DNA"/>
</dbReference>